<dbReference type="EMBL" id="JBETVU010000012">
    <property type="protein sequence ID" value="MES5150026.1"/>
    <property type="molecule type" value="Genomic_DNA"/>
</dbReference>
<dbReference type="GO" id="GO:0009401">
    <property type="term" value="P:phosphoenolpyruvate-dependent sugar phosphotransferase system"/>
    <property type="evidence" value="ECO:0007669"/>
    <property type="project" value="UniProtKB-KW"/>
</dbReference>
<name>A0A135Z1G4_9LACO</name>
<evidence type="ECO:0000313" key="8">
    <source>
        <dbReference type="EMBL" id="MES5150026.1"/>
    </source>
</evidence>
<dbReference type="InterPro" id="IPR003353">
    <property type="entry name" value="PTS_IIB_fruc"/>
</dbReference>
<dbReference type="GO" id="GO:0090563">
    <property type="term" value="F:protein-phosphocysteine-sugar phosphotransferase activity"/>
    <property type="evidence" value="ECO:0007669"/>
    <property type="project" value="TreeGrafter"/>
</dbReference>
<dbReference type="Pfam" id="PF02302">
    <property type="entry name" value="PTS_IIB"/>
    <property type="match status" value="1"/>
</dbReference>
<dbReference type="Proteomes" id="UP000289808">
    <property type="component" value="Unassembled WGS sequence"/>
</dbReference>
<organism evidence="9 10">
    <name type="scientific">Lactobacillus crispatus</name>
    <dbReference type="NCBI Taxonomy" id="47770"/>
    <lineage>
        <taxon>Bacteria</taxon>
        <taxon>Bacillati</taxon>
        <taxon>Bacillota</taxon>
        <taxon>Bacilli</taxon>
        <taxon>Lactobacillales</taxon>
        <taxon>Lactobacillaceae</taxon>
        <taxon>Lactobacillus</taxon>
    </lineage>
</organism>
<dbReference type="SUPFAM" id="SSF52794">
    <property type="entry name" value="PTS system IIB component-like"/>
    <property type="match status" value="1"/>
</dbReference>
<dbReference type="NCBIfam" id="TIGR00829">
    <property type="entry name" value="FRU"/>
    <property type="match status" value="1"/>
</dbReference>
<evidence type="ECO:0000313" key="9">
    <source>
        <dbReference type="EMBL" id="RXF55155.1"/>
    </source>
</evidence>
<dbReference type="GO" id="GO:0005886">
    <property type="term" value="C:plasma membrane"/>
    <property type="evidence" value="ECO:0007669"/>
    <property type="project" value="TreeGrafter"/>
</dbReference>
<sequence length="107" mass="11462">MSDVNIVGITSCPAGLAHTPMAAKALELAGKKLGYNVKIEQQGIMGRVHEITPEEAQKADFVLIGSDQKIEGMDRFKGKKVIRVDINTCIQAPEALLKKCVSVVKGA</sequence>
<dbReference type="CDD" id="cd05569">
    <property type="entry name" value="PTS_IIB_fructose"/>
    <property type="match status" value="1"/>
</dbReference>
<evidence type="ECO:0000313" key="10">
    <source>
        <dbReference type="Proteomes" id="UP000289808"/>
    </source>
</evidence>
<accession>A0A135Z1G4</accession>
<evidence type="ECO:0000256" key="3">
    <source>
        <dbReference type="ARBA" id="ARBA00022597"/>
    </source>
</evidence>
<evidence type="ECO:0000256" key="1">
    <source>
        <dbReference type="ARBA" id="ARBA00022448"/>
    </source>
</evidence>
<dbReference type="GO" id="GO:0016301">
    <property type="term" value="F:kinase activity"/>
    <property type="evidence" value="ECO:0007669"/>
    <property type="project" value="UniProtKB-KW"/>
</dbReference>
<evidence type="ECO:0000256" key="2">
    <source>
        <dbReference type="ARBA" id="ARBA00022553"/>
    </source>
</evidence>
<keyword evidence="6" id="KW-0418">Kinase</keyword>
<evidence type="ECO:0000256" key="5">
    <source>
        <dbReference type="ARBA" id="ARBA00022683"/>
    </source>
</evidence>
<keyword evidence="1" id="KW-0813">Transport</keyword>
<protein>
    <submittedName>
        <fullName evidence="9">PTS fructose transporter subunit IIB</fullName>
        <ecNumber evidence="8">2.7.1.202</ecNumber>
    </submittedName>
</protein>
<evidence type="ECO:0000313" key="11">
    <source>
        <dbReference type="Proteomes" id="UP001434419"/>
    </source>
</evidence>
<evidence type="ECO:0000256" key="6">
    <source>
        <dbReference type="ARBA" id="ARBA00022777"/>
    </source>
</evidence>
<keyword evidence="4 8" id="KW-0808">Transferase</keyword>
<dbReference type="EMBL" id="SCLX01000101">
    <property type="protein sequence ID" value="RXF55155.1"/>
    <property type="molecule type" value="Genomic_DNA"/>
</dbReference>
<dbReference type="InterPro" id="IPR013011">
    <property type="entry name" value="PTS_EIIB_2"/>
</dbReference>
<dbReference type="RefSeq" id="WP_005718237.1">
    <property type="nucleotide sequence ID" value="NZ_CP033426.1"/>
</dbReference>
<dbReference type="PANTHER" id="PTHR30505:SF0">
    <property type="entry name" value="FRUCTOSE-LIKE PTS SYSTEM EIIBC COMPONENT-RELATED"/>
    <property type="match status" value="1"/>
</dbReference>
<dbReference type="InterPro" id="IPR036095">
    <property type="entry name" value="PTS_EIIB-like_sf"/>
</dbReference>
<dbReference type="EC" id="2.7.1.202" evidence="8"/>
<reference evidence="9 10" key="1">
    <citation type="submission" date="2019-01" db="EMBL/GenBank/DDBJ databases">
        <title>The genome sequence of Lactobacillus crispatus L49.</title>
        <authorList>
            <person name="Zhong J."/>
            <person name="Zhang J."/>
        </authorList>
    </citation>
    <scope>NUCLEOTIDE SEQUENCE [LARGE SCALE GENOMIC DNA]</scope>
    <source>
        <strain evidence="9 10">L49</strain>
    </source>
</reference>
<dbReference type="AlphaFoldDB" id="A0A135Z1G4"/>
<evidence type="ECO:0000259" key="7">
    <source>
        <dbReference type="PROSITE" id="PS51099"/>
    </source>
</evidence>
<dbReference type="InterPro" id="IPR003501">
    <property type="entry name" value="PTS_EIIB_2/3"/>
</dbReference>
<keyword evidence="2" id="KW-0597">Phosphoprotein</keyword>
<feature type="domain" description="PTS EIIB type-2" evidence="7">
    <location>
        <begin position="6"/>
        <end position="102"/>
    </location>
</feature>
<dbReference type="PANTHER" id="PTHR30505">
    <property type="entry name" value="FRUCTOSE-LIKE PERMEASE"/>
    <property type="match status" value="1"/>
</dbReference>
<dbReference type="Proteomes" id="UP001434419">
    <property type="component" value="Unassembled WGS sequence"/>
</dbReference>
<reference evidence="8" key="2">
    <citation type="submission" date="2024-06" db="EMBL/GenBank/DDBJ databases">
        <title>Vaginal Lactobacillus fatty acid response mechanisms reveal a metabolite-targeted strategy for bacterial vaginosis treatment.</title>
        <authorList>
            <person name="Zhu M."/>
            <person name="Blainey P.C."/>
            <person name="Bloom S.M."/>
            <person name="Kwon D.S."/>
        </authorList>
    </citation>
    <scope>NUCLEOTIDE SEQUENCE</scope>
    <source>
        <strain evidence="8">194_F1_1</strain>
    </source>
</reference>
<keyword evidence="11" id="KW-1185">Reference proteome</keyword>
<dbReference type="PROSITE" id="PS51099">
    <property type="entry name" value="PTS_EIIB_TYPE_2"/>
    <property type="match status" value="1"/>
</dbReference>
<gene>
    <name evidence="8" type="ORF">ABVC42_08925</name>
    <name evidence="9" type="ORF">ERD32_11185</name>
</gene>
<dbReference type="Gene3D" id="3.40.50.2300">
    <property type="match status" value="1"/>
</dbReference>
<dbReference type="InterPro" id="IPR050864">
    <property type="entry name" value="Bacterial_PTS_Sugar_Transport"/>
</dbReference>
<dbReference type="GO" id="GO:0022877">
    <property type="term" value="F:protein-N(PI)-phosphohistidine-fructose phosphotransferase system transporter activity"/>
    <property type="evidence" value="ECO:0007669"/>
    <property type="project" value="InterPro"/>
</dbReference>
<comment type="caution">
    <text evidence="9">The sequence shown here is derived from an EMBL/GenBank/DDBJ whole genome shotgun (WGS) entry which is preliminary data.</text>
</comment>
<evidence type="ECO:0000256" key="4">
    <source>
        <dbReference type="ARBA" id="ARBA00022679"/>
    </source>
</evidence>
<keyword evidence="5" id="KW-0598">Phosphotransferase system</keyword>
<keyword evidence="3" id="KW-0762">Sugar transport</keyword>
<proteinExistence type="predicted"/>